<dbReference type="AlphaFoldDB" id="A0A6I6JTI3"/>
<keyword evidence="2" id="KW-0812">Transmembrane</keyword>
<name>A0A6I6JTI3_9BACT</name>
<gene>
    <name evidence="4" type="ORF">GM418_12970</name>
</gene>
<dbReference type="GO" id="GO:0016020">
    <property type="term" value="C:membrane"/>
    <property type="evidence" value="ECO:0007669"/>
    <property type="project" value="InterPro"/>
</dbReference>
<dbReference type="InterPro" id="IPR050640">
    <property type="entry name" value="Bact_2-comp_sensor_kinase"/>
</dbReference>
<feature type="transmembrane region" description="Helical" evidence="2">
    <location>
        <begin position="36"/>
        <end position="57"/>
    </location>
</feature>
<feature type="transmembrane region" description="Helical" evidence="2">
    <location>
        <begin position="78"/>
        <end position="100"/>
    </location>
</feature>
<dbReference type="PANTHER" id="PTHR34220">
    <property type="entry name" value="SENSOR HISTIDINE KINASE YPDA"/>
    <property type="match status" value="1"/>
</dbReference>
<organism evidence="4 5">
    <name type="scientific">Maribellus comscasis</name>
    <dbReference type="NCBI Taxonomy" id="2681766"/>
    <lineage>
        <taxon>Bacteria</taxon>
        <taxon>Pseudomonadati</taxon>
        <taxon>Bacteroidota</taxon>
        <taxon>Bacteroidia</taxon>
        <taxon>Marinilabiliales</taxon>
        <taxon>Prolixibacteraceae</taxon>
        <taxon>Maribellus</taxon>
    </lineage>
</organism>
<keyword evidence="5" id="KW-1185">Reference proteome</keyword>
<evidence type="ECO:0000313" key="4">
    <source>
        <dbReference type="EMBL" id="QGY44539.1"/>
    </source>
</evidence>
<protein>
    <recommendedName>
        <fullName evidence="3">Signal transduction histidine kinase internal region domain-containing protein</fullName>
    </recommendedName>
</protein>
<dbReference type="KEGG" id="mcos:GM418_12970"/>
<accession>A0A6I6JTI3</accession>
<evidence type="ECO:0000313" key="5">
    <source>
        <dbReference type="Proteomes" id="UP000428260"/>
    </source>
</evidence>
<dbReference type="InterPro" id="IPR010559">
    <property type="entry name" value="Sig_transdc_His_kin_internal"/>
</dbReference>
<feature type="domain" description="Signal transduction histidine kinase internal region" evidence="3">
    <location>
        <begin position="165"/>
        <end position="242"/>
    </location>
</feature>
<dbReference type="Proteomes" id="UP000428260">
    <property type="component" value="Chromosome"/>
</dbReference>
<feature type="transmembrane region" description="Helical" evidence="2">
    <location>
        <begin position="7"/>
        <end position="24"/>
    </location>
</feature>
<evidence type="ECO:0000256" key="2">
    <source>
        <dbReference type="SAM" id="Phobius"/>
    </source>
</evidence>
<feature type="coiled-coil region" evidence="1">
    <location>
        <begin position="141"/>
        <end position="173"/>
    </location>
</feature>
<sequence>MNRIRKFWLRFWVVFLIQIVIKSFDQSFPHGPFEVNIRSLVFTLFFLAYGLLIWWIADFLNDYFHHLTKSLKKEVNRIVILTSLHGILGFVLSASLNHLYRLGDVYLFGNAENWNQIALLNPELTVALTSLYLLILGFDGYFETQRNLQSEKLKAQELEKENLLAQYKALKAQIEPHFLFNSLSVLSSLVYEDADLSADFIVKMSKTLRYIIEKNEFHLVKLSEELDFLDSYYFLIKTRLDNGVFLETRLTKSFIENTYIPPVTLQLLVENAVNHNKYNPEDPLKIVIETKDNFIIVRNNLNPRLKTEPSTQTGLKNLKRRYELISMQQVAVITENGEFIVKIPSLKQSDYESFTV</sequence>
<proteinExistence type="predicted"/>
<dbReference type="PANTHER" id="PTHR34220:SF7">
    <property type="entry name" value="SENSOR HISTIDINE KINASE YPDA"/>
    <property type="match status" value="1"/>
</dbReference>
<evidence type="ECO:0000256" key="1">
    <source>
        <dbReference type="SAM" id="Coils"/>
    </source>
</evidence>
<keyword evidence="2" id="KW-1133">Transmembrane helix</keyword>
<keyword evidence="1" id="KW-0175">Coiled coil</keyword>
<evidence type="ECO:0000259" key="3">
    <source>
        <dbReference type="Pfam" id="PF06580"/>
    </source>
</evidence>
<dbReference type="Pfam" id="PF06580">
    <property type="entry name" value="His_kinase"/>
    <property type="match status" value="1"/>
</dbReference>
<keyword evidence="2" id="KW-0472">Membrane</keyword>
<reference evidence="4 5" key="1">
    <citation type="submission" date="2019-11" db="EMBL/GenBank/DDBJ databases">
        <authorList>
            <person name="Zheng R.K."/>
            <person name="Sun C.M."/>
        </authorList>
    </citation>
    <scope>NUCLEOTIDE SEQUENCE [LARGE SCALE GENOMIC DNA]</scope>
    <source>
        <strain evidence="4 5">WC007</strain>
    </source>
</reference>
<dbReference type="RefSeq" id="WP_158866918.1">
    <property type="nucleotide sequence ID" value="NZ_CP046401.1"/>
</dbReference>
<dbReference type="GO" id="GO:0000155">
    <property type="term" value="F:phosphorelay sensor kinase activity"/>
    <property type="evidence" value="ECO:0007669"/>
    <property type="project" value="InterPro"/>
</dbReference>
<dbReference type="EMBL" id="CP046401">
    <property type="protein sequence ID" value="QGY44539.1"/>
    <property type="molecule type" value="Genomic_DNA"/>
</dbReference>